<dbReference type="Pfam" id="PF13639">
    <property type="entry name" value="zf-RING_2"/>
    <property type="match status" value="1"/>
</dbReference>
<proteinExistence type="predicted"/>
<keyword evidence="4 12" id="KW-0812">Transmembrane</keyword>
<dbReference type="SMART" id="SM00546">
    <property type="entry name" value="CUE"/>
    <property type="match status" value="1"/>
</dbReference>
<comment type="subcellular location">
    <subcellularLocation>
        <location evidence="1">Membrane</location>
        <topology evidence="1">Multi-pass membrane protein</topology>
    </subcellularLocation>
</comment>
<evidence type="ECO:0000256" key="4">
    <source>
        <dbReference type="ARBA" id="ARBA00022692"/>
    </source>
</evidence>
<feature type="transmembrane region" description="Helical" evidence="12">
    <location>
        <begin position="97"/>
        <end position="117"/>
    </location>
</feature>
<evidence type="ECO:0000256" key="5">
    <source>
        <dbReference type="ARBA" id="ARBA00022723"/>
    </source>
</evidence>
<sequence>MPFIFSERLPVPTLKSYCCLSLLIFATSIAYWRNIDQKGSFNDTFIDFIDAIISEPFTLWPLVNMAFCCLFLCGKLIQRMLLGKLRVVEEQHLQEKFWNFIFYKVIFVFGVISAQSLHEVLCWATWFSLLGFLSIFLQLCKDRYEHVTSTPNMTQTNHIKLLVLIFGIIVLSFVLGVLAISYKESFGFNEFAFMLTECILMGLKSLHMFLKYIFQLKNTQHSGLWDNKKKLTYYTNLGLRLIILSADLGFHFHMIIWSNVFVSMASLVLYWNIRSIFSEIKLLLKKHRLYKKILKSVNARIPMANEEELSEIEDHCAICWEGLETARKLPCGHFFHHNCLCSWLEQDISCPTCRRPLSADIGLLPGVHGELAADQNTENEVDFEEVDADNQNNGGGGGAGGGGLRNYFFYLDGQQIANWFPSLSIEVFHGRMGGEQQGDDEINEMAQQLFTMFPNVGQEAIIGDLQRTHSVEATADNILEGLVAPPNTTNAIVREEAPPIALSPEERQVDTNVVMSPVLEPGTDTESDLIEDSSGAEDTASLRRFDGGPFDGARRRAHVNPREVMRRRQVKRTNHTSSTSSEPSTENNPPITSLLSSRDNTNQPITTFPQERDQRRSILLEAIERRYNPSST</sequence>
<dbReference type="GO" id="GO:0000151">
    <property type="term" value="C:ubiquitin ligase complex"/>
    <property type="evidence" value="ECO:0007669"/>
    <property type="project" value="TreeGrafter"/>
</dbReference>
<dbReference type="CDD" id="cd16455">
    <property type="entry name" value="RING-H2_AMFR"/>
    <property type="match status" value="1"/>
</dbReference>
<evidence type="ECO:0000256" key="3">
    <source>
        <dbReference type="ARBA" id="ARBA00022679"/>
    </source>
</evidence>
<dbReference type="GO" id="GO:0030968">
    <property type="term" value="P:endoplasmic reticulum unfolded protein response"/>
    <property type="evidence" value="ECO:0007669"/>
    <property type="project" value="TreeGrafter"/>
</dbReference>
<keyword evidence="6 10" id="KW-0863">Zinc-finger</keyword>
<dbReference type="EnsemblMetazoa" id="CLYHEMT014561.1">
    <property type="protein sequence ID" value="CLYHEMP014561.1"/>
    <property type="gene ID" value="CLYHEMG014561"/>
</dbReference>
<evidence type="ECO:0000256" key="8">
    <source>
        <dbReference type="ARBA" id="ARBA00022989"/>
    </source>
</evidence>
<feature type="domain" description="RING-type" evidence="13">
    <location>
        <begin position="316"/>
        <end position="354"/>
    </location>
</feature>
<evidence type="ECO:0000256" key="11">
    <source>
        <dbReference type="SAM" id="MobiDB-lite"/>
    </source>
</evidence>
<keyword evidence="16" id="KW-1185">Reference proteome</keyword>
<keyword evidence="7" id="KW-0862">Zinc</keyword>
<evidence type="ECO:0000256" key="6">
    <source>
        <dbReference type="ARBA" id="ARBA00022771"/>
    </source>
</evidence>
<dbReference type="GeneID" id="136815545"/>
<dbReference type="PANTHER" id="PTHR15067">
    <property type="entry name" value="E3 UBIQUITIN-PROTEIN LIGASE RNF8"/>
    <property type="match status" value="1"/>
</dbReference>
<dbReference type="Gene3D" id="1.10.8.10">
    <property type="entry name" value="DNA helicase RuvA subunit, C-terminal domain"/>
    <property type="match status" value="1"/>
</dbReference>
<feature type="compositionally biased region" description="Low complexity" evidence="11">
    <location>
        <begin position="576"/>
        <end position="590"/>
    </location>
</feature>
<evidence type="ECO:0000313" key="16">
    <source>
        <dbReference type="Proteomes" id="UP000594262"/>
    </source>
</evidence>
<reference evidence="15" key="1">
    <citation type="submission" date="2021-01" db="UniProtKB">
        <authorList>
            <consortium name="EnsemblMetazoa"/>
        </authorList>
    </citation>
    <scope>IDENTIFICATION</scope>
</reference>
<dbReference type="InterPro" id="IPR001841">
    <property type="entry name" value="Znf_RING"/>
</dbReference>
<feature type="transmembrane region" description="Helical" evidence="12">
    <location>
        <begin position="161"/>
        <end position="180"/>
    </location>
</feature>
<dbReference type="GO" id="GO:0061630">
    <property type="term" value="F:ubiquitin protein ligase activity"/>
    <property type="evidence" value="ECO:0007669"/>
    <property type="project" value="TreeGrafter"/>
</dbReference>
<dbReference type="GO" id="GO:0005829">
    <property type="term" value="C:cytosol"/>
    <property type="evidence" value="ECO:0007669"/>
    <property type="project" value="TreeGrafter"/>
</dbReference>
<dbReference type="Pfam" id="PF02845">
    <property type="entry name" value="CUE"/>
    <property type="match status" value="1"/>
</dbReference>
<feature type="region of interest" description="Disordered" evidence="11">
    <location>
        <begin position="518"/>
        <end position="614"/>
    </location>
</feature>
<organism evidence="15 16">
    <name type="scientific">Clytia hemisphaerica</name>
    <dbReference type="NCBI Taxonomy" id="252671"/>
    <lineage>
        <taxon>Eukaryota</taxon>
        <taxon>Metazoa</taxon>
        <taxon>Cnidaria</taxon>
        <taxon>Hydrozoa</taxon>
        <taxon>Hydroidolina</taxon>
        <taxon>Leptothecata</taxon>
        <taxon>Obeliida</taxon>
        <taxon>Clytiidae</taxon>
        <taxon>Clytia</taxon>
    </lineage>
</organism>
<dbReference type="GO" id="GO:0016020">
    <property type="term" value="C:membrane"/>
    <property type="evidence" value="ECO:0007669"/>
    <property type="project" value="UniProtKB-SubCell"/>
</dbReference>
<feature type="transmembrane region" description="Helical" evidence="12">
    <location>
        <begin position="57"/>
        <end position="77"/>
    </location>
</feature>
<evidence type="ECO:0000256" key="2">
    <source>
        <dbReference type="ARBA" id="ARBA00004906"/>
    </source>
</evidence>
<keyword evidence="3" id="KW-0808">Transferase</keyword>
<keyword evidence="5" id="KW-0479">Metal-binding</keyword>
<dbReference type="SMART" id="SM00184">
    <property type="entry name" value="RING"/>
    <property type="match status" value="1"/>
</dbReference>
<accession>A0A7M5WXB7</accession>
<dbReference type="PANTHER" id="PTHR15067:SF5">
    <property type="entry name" value="E3 UBIQUITIN-PROTEIN LIGASE AMFR"/>
    <property type="match status" value="1"/>
</dbReference>
<evidence type="ECO:0000256" key="1">
    <source>
        <dbReference type="ARBA" id="ARBA00004141"/>
    </source>
</evidence>
<dbReference type="SUPFAM" id="SSF57850">
    <property type="entry name" value="RING/U-box"/>
    <property type="match status" value="1"/>
</dbReference>
<dbReference type="GO" id="GO:0005783">
    <property type="term" value="C:endoplasmic reticulum"/>
    <property type="evidence" value="ECO:0007669"/>
    <property type="project" value="TreeGrafter"/>
</dbReference>
<dbReference type="GO" id="GO:0008270">
    <property type="term" value="F:zinc ion binding"/>
    <property type="evidence" value="ECO:0007669"/>
    <property type="project" value="UniProtKB-KW"/>
</dbReference>
<name>A0A7M5WXB7_9CNID</name>
<dbReference type="Gene3D" id="3.30.40.10">
    <property type="entry name" value="Zinc/RING finger domain, C3HC4 (zinc finger)"/>
    <property type="match status" value="1"/>
</dbReference>
<dbReference type="InterPro" id="IPR003892">
    <property type="entry name" value="CUE"/>
</dbReference>
<dbReference type="Pfam" id="PF25563">
    <property type="entry name" value="TPR_SYVN1_N"/>
    <property type="match status" value="1"/>
</dbReference>
<dbReference type="OrthoDB" id="3824970at2759"/>
<dbReference type="PROSITE" id="PS50089">
    <property type="entry name" value="ZF_RING_2"/>
    <property type="match status" value="1"/>
</dbReference>
<dbReference type="RefSeq" id="XP_066928097.1">
    <property type="nucleotide sequence ID" value="XM_067071996.1"/>
</dbReference>
<evidence type="ECO:0000256" key="7">
    <source>
        <dbReference type="ARBA" id="ARBA00022833"/>
    </source>
</evidence>
<dbReference type="InterPro" id="IPR013083">
    <property type="entry name" value="Znf_RING/FYVE/PHD"/>
</dbReference>
<evidence type="ECO:0000313" key="15">
    <source>
        <dbReference type="EnsemblMetazoa" id="CLYHEMP014561.1"/>
    </source>
</evidence>
<feature type="transmembrane region" description="Helical" evidence="12">
    <location>
        <begin position="254"/>
        <end position="273"/>
    </location>
</feature>
<dbReference type="GO" id="GO:0043130">
    <property type="term" value="F:ubiquitin binding"/>
    <property type="evidence" value="ECO:0007669"/>
    <property type="project" value="InterPro"/>
</dbReference>
<feature type="transmembrane region" description="Helical" evidence="12">
    <location>
        <begin position="192"/>
        <end position="210"/>
    </location>
</feature>
<feature type="transmembrane region" description="Helical" evidence="12">
    <location>
        <begin position="123"/>
        <end position="140"/>
    </location>
</feature>
<dbReference type="Proteomes" id="UP000594262">
    <property type="component" value="Unplaced"/>
</dbReference>
<evidence type="ECO:0000256" key="10">
    <source>
        <dbReference type="PROSITE-ProRule" id="PRU00175"/>
    </source>
</evidence>
<evidence type="ECO:0000259" key="14">
    <source>
        <dbReference type="PROSITE" id="PS51140"/>
    </source>
</evidence>
<evidence type="ECO:0000256" key="12">
    <source>
        <dbReference type="SAM" id="Phobius"/>
    </source>
</evidence>
<evidence type="ECO:0000259" key="13">
    <source>
        <dbReference type="PROSITE" id="PS50089"/>
    </source>
</evidence>
<dbReference type="FunFam" id="3.30.40.10:FF:000259">
    <property type="entry name" value="E3 ubiquitin protein ligase RIN2"/>
    <property type="match status" value="1"/>
</dbReference>
<feature type="compositionally biased region" description="Polar residues" evidence="11">
    <location>
        <begin position="591"/>
        <end position="609"/>
    </location>
</feature>
<dbReference type="PROSITE" id="PS51140">
    <property type="entry name" value="CUE"/>
    <property type="match status" value="1"/>
</dbReference>
<keyword evidence="8 12" id="KW-1133">Transmembrane helix</keyword>
<evidence type="ECO:0000256" key="9">
    <source>
        <dbReference type="ARBA" id="ARBA00023136"/>
    </source>
</evidence>
<dbReference type="GO" id="GO:0006511">
    <property type="term" value="P:ubiquitin-dependent protein catabolic process"/>
    <property type="evidence" value="ECO:0007669"/>
    <property type="project" value="TreeGrafter"/>
</dbReference>
<dbReference type="AlphaFoldDB" id="A0A7M5WXB7"/>
<feature type="compositionally biased region" description="Acidic residues" evidence="11">
    <location>
        <begin position="523"/>
        <end position="535"/>
    </location>
</feature>
<keyword evidence="9 12" id="KW-0472">Membrane</keyword>
<dbReference type="GO" id="GO:0070936">
    <property type="term" value="P:protein K48-linked ubiquitination"/>
    <property type="evidence" value="ECO:0007669"/>
    <property type="project" value="TreeGrafter"/>
</dbReference>
<comment type="pathway">
    <text evidence="2">Protein modification; protein ubiquitination.</text>
</comment>
<feature type="domain" description="CUE" evidence="14">
    <location>
        <begin position="441"/>
        <end position="483"/>
    </location>
</feature>
<protein>
    <submittedName>
        <fullName evidence="15">Uncharacterized protein</fullName>
    </submittedName>
</protein>
<feature type="transmembrane region" description="Helical" evidence="12">
    <location>
        <begin position="12"/>
        <end position="32"/>
    </location>
</feature>
<dbReference type="InterPro" id="IPR057992">
    <property type="entry name" value="TPR_SYVN1_N"/>
</dbReference>